<feature type="region of interest" description="Disordered" evidence="1">
    <location>
        <begin position="76"/>
        <end position="173"/>
    </location>
</feature>
<reference evidence="3 4" key="1">
    <citation type="journal article" date="2011" name="Science">
        <title>The Selaginella genome identifies genetic changes associated with the evolution of vascular plants.</title>
        <authorList>
            <person name="Banks J.A."/>
            <person name="Nishiyama T."/>
            <person name="Hasebe M."/>
            <person name="Bowman J.L."/>
            <person name="Gribskov M."/>
            <person name="dePamphilis C."/>
            <person name="Albert V.A."/>
            <person name="Aono N."/>
            <person name="Aoyama T."/>
            <person name="Ambrose B.A."/>
            <person name="Ashton N.W."/>
            <person name="Axtell M.J."/>
            <person name="Barker E."/>
            <person name="Barker M.S."/>
            <person name="Bennetzen J.L."/>
            <person name="Bonawitz N.D."/>
            <person name="Chapple C."/>
            <person name="Cheng C."/>
            <person name="Correa L.G."/>
            <person name="Dacre M."/>
            <person name="DeBarry J."/>
            <person name="Dreyer I."/>
            <person name="Elias M."/>
            <person name="Engstrom E.M."/>
            <person name="Estelle M."/>
            <person name="Feng L."/>
            <person name="Finet C."/>
            <person name="Floyd S.K."/>
            <person name="Frommer W.B."/>
            <person name="Fujita T."/>
            <person name="Gramzow L."/>
            <person name="Gutensohn M."/>
            <person name="Harholt J."/>
            <person name="Hattori M."/>
            <person name="Heyl A."/>
            <person name="Hirai T."/>
            <person name="Hiwatashi Y."/>
            <person name="Ishikawa M."/>
            <person name="Iwata M."/>
            <person name="Karol K.G."/>
            <person name="Koehler B."/>
            <person name="Kolukisaoglu U."/>
            <person name="Kubo M."/>
            <person name="Kurata T."/>
            <person name="Lalonde S."/>
            <person name="Li K."/>
            <person name="Li Y."/>
            <person name="Litt A."/>
            <person name="Lyons E."/>
            <person name="Manning G."/>
            <person name="Maruyama T."/>
            <person name="Michael T.P."/>
            <person name="Mikami K."/>
            <person name="Miyazaki S."/>
            <person name="Morinaga S."/>
            <person name="Murata T."/>
            <person name="Mueller-Roeber B."/>
            <person name="Nelson D.R."/>
            <person name="Obara M."/>
            <person name="Oguri Y."/>
            <person name="Olmstead R.G."/>
            <person name="Onodera N."/>
            <person name="Petersen B.L."/>
            <person name="Pils B."/>
            <person name="Prigge M."/>
            <person name="Rensing S.A."/>
            <person name="Riano-Pachon D.M."/>
            <person name="Roberts A.W."/>
            <person name="Sato Y."/>
            <person name="Scheller H.V."/>
            <person name="Schulz B."/>
            <person name="Schulz C."/>
            <person name="Shakirov E.V."/>
            <person name="Shibagaki N."/>
            <person name="Shinohara N."/>
            <person name="Shippen D.E."/>
            <person name="Soerensen I."/>
            <person name="Sotooka R."/>
            <person name="Sugimoto N."/>
            <person name="Sugita M."/>
            <person name="Sumikawa N."/>
            <person name="Tanurdzic M."/>
            <person name="Theissen G."/>
            <person name="Ulvskov P."/>
            <person name="Wakazuki S."/>
            <person name="Weng J.K."/>
            <person name="Willats W.W."/>
            <person name="Wipf D."/>
            <person name="Wolf P.G."/>
            <person name="Yang L."/>
            <person name="Zimmer A.D."/>
            <person name="Zhu Q."/>
            <person name="Mitros T."/>
            <person name="Hellsten U."/>
            <person name="Loque D."/>
            <person name="Otillar R."/>
            <person name="Salamov A."/>
            <person name="Schmutz J."/>
            <person name="Shapiro H."/>
            <person name="Lindquist E."/>
            <person name="Lucas S."/>
            <person name="Rokhsar D."/>
            <person name="Grigoriev I.V."/>
        </authorList>
    </citation>
    <scope>NUCLEOTIDE SEQUENCE [LARGE SCALE GENOMIC DNA]</scope>
</reference>
<dbReference type="AlphaFoldDB" id="D8SV62"/>
<evidence type="ECO:0000256" key="2">
    <source>
        <dbReference type="SAM" id="SignalP"/>
    </source>
</evidence>
<proteinExistence type="predicted"/>
<feature type="chain" id="PRO_5003123059" evidence="2">
    <location>
        <begin position="19"/>
        <end position="190"/>
    </location>
</feature>
<accession>D8SV62</accession>
<dbReference type="KEGG" id="smo:SELMODRAFT_426056"/>
<evidence type="ECO:0000256" key="1">
    <source>
        <dbReference type="SAM" id="MobiDB-lite"/>
    </source>
</evidence>
<keyword evidence="2" id="KW-0732">Signal</keyword>
<keyword evidence="4" id="KW-1185">Reference proteome</keyword>
<evidence type="ECO:0000313" key="3">
    <source>
        <dbReference type="EMBL" id="EFJ11739.1"/>
    </source>
</evidence>
<dbReference type="HOGENOM" id="CLU_1430288_0_0_1"/>
<dbReference type="EMBL" id="GL377644">
    <property type="protein sequence ID" value="EFJ11739.1"/>
    <property type="molecule type" value="Genomic_DNA"/>
</dbReference>
<feature type="compositionally biased region" description="Low complexity" evidence="1">
    <location>
        <begin position="134"/>
        <end position="155"/>
    </location>
</feature>
<feature type="signal peptide" evidence="2">
    <location>
        <begin position="1"/>
        <end position="18"/>
    </location>
</feature>
<organism evidence="4">
    <name type="scientific">Selaginella moellendorffii</name>
    <name type="common">Spikemoss</name>
    <dbReference type="NCBI Taxonomy" id="88036"/>
    <lineage>
        <taxon>Eukaryota</taxon>
        <taxon>Viridiplantae</taxon>
        <taxon>Streptophyta</taxon>
        <taxon>Embryophyta</taxon>
        <taxon>Tracheophyta</taxon>
        <taxon>Lycopodiopsida</taxon>
        <taxon>Selaginellales</taxon>
        <taxon>Selaginellaceae</taxon>
        <taxon>Selaginella</taxon>
    </lineage>
</organism>
<dbReference type="Gramene" id="EFJ11739">
    <property type="protein sequence ID" value="EFJ11739"/>
    <property type="gene ID" value="SELMODRAFT_426056"/>
</dbReference>
<feature type="compositionally biased region" description="Polar residues" evidence="1">
    <location>
        <begin position="122"/>
        <end position="132"/>
    </location>
</feature>
<dbReference type="InParanoid" id="D8SV62"/>
<gene>
    <name evidence="3" type="ORF">SELMODRAFT_426056</name>
</gene>
<dbReference type="Proteomes" id="UP000001514">
    <property type="component" value="Unassembled WGS sequence"/>
</dbReference>
<evidence type="ECO:0000313" key="4">
    <source>
        <dbReference type="Proteomes" id="UP000001514"/>
    </source>
</evidence>
<name>D8SV62_SELML</name>
<sequence>MAPGSIAGLLLLMALALSMPGMECSRLEPRKNIEERSPSGLELRSKFVAPSGPNPGGNAAILGGKKEVSRSTLIGAKFDAPSGPNPGGNRFAQGAKLEIELGSKMPKGNFTPNPGPSKDHNAQTMGSSSRVAISSKLPKGSTPGSSPSPGHNSVSRMLKVPSPPSSKIACTDGLDSSSSLLATAQIFSHN</sequence>
<protein>
    <submittedName>
        <fullName evidence="3">Uncharacterized protein</fullName>
    </submittedName>
</protein>